<dbReference type="Proteomes" id="UP001215827">
    <property type="component" value="Chromosome"/>
</dbReference>
<feature type="chain" id="PRO_5045505247" description="Lipoprotein" evidence="1">
    <location>
        <begin position="25"/>
        <end position="186"/>
    </location>
</feature>
<protein>
    <recommendedName>
        <fullName evidence="4">Lipoprotein</fullName>
    </recommendedName>
</protein>
<name>A0ABY8FU05_9SPHN</name>
<evidence type="ECO:0008006" key="4">
    <source>
        <dbReference type="Google" id="ProtNLM"/>
    </source>
</evidence>
<evidence type="ECO:0000313" key="3">
    <source>
        <dbReference type="Proteomes" id="UP001215827"/>
    </source>
</evidence>
<evidence type="ECO:0000256" key="1">
    <source>
        <dbReference type="SAM" id="SignalP"/>
    </source>
</evidence>
<keyword evidence="3" id="KW-1185">Reference proteome</keyword>
<organism evidence="2 3">
    <name type="scientific">Altererythrobacter arenosus</name>
    <dbReference type="NCBI Taxonomy" id="3032592"/>
    <lineage>
        <taxon>Bacteria</taxon>
        <taxon>Pseudomonadati</taxon>
        <taxon>Pseudomonadota</taxon>
        <taxon>Alphaproteobacteria</taxon>
        <taxon>Sphingomonadales</taxon>
        <taxon>Erythrobacteraceae</taxon>
        <taxon>Altererythrobacter</taxon>
    </lineage>
</organism>
<proteinExistence type="predicted"/>
<reference evidence="2 3" key="1">
    <citation type="submission" date="2023-03" db="EMBL/GenBank/DDBJ databases">
        <title>Altererythrobacter sp. CAU 1644 isolated from sand.</title>
        <authorList>
            <person name="Kim W."/>
        </authorList>
    </citation>
    <scope>NUCLEOTIDE SEQUENCE [LARGE SCALE GENOMIC DNA]</scope>
    <source>
        <strain evidence="2 3">CAU 1644</strain>
    </source>
</reference>
<keyword evidence="1" id="KW-0732">Signal</keyword>
<feature type="signal peptide" evidence="1">
    <location>
        <begin position="1"/>
        <end position="24"/>
    </location>
</feature>
<sequence length="186" mass="19718">MKPIYLNFAGALALTFVIAACVPAAPEPTPAPSPSPTPAPTPIATAAPVVQRSLENWLDAPQTPGDWRYSSGSRISQASFGIGANASSFTMTCIAANRAVRLERAHQSPANIAMRIRTETGERLINAQPLAGAREGVVFAQLASGDPLLDAMAVTKGRFAVEVEGMPTLYLPSWTEVSRVIEDCRQ</sequence>
<dbReference type="RefSeq" id="WP_278015361.1">
    <property type="nucleotide sequence ID" value="NZ_CP121106.1"/>
</dbReference>
<gene>
    <name evidence="2" type="ORF">P7228_11385</name>
</gene>
<accession>A0ABY8FU05</accession>
<dbReference type="EMBL" id="CP121106">
    <property type="protein sequence ID" value="WFL76596.1"/>
    <property type="molecule type" value="Genomic_DNA"/>
</dbReference>
<dbReference type="PROSITE" id="PS51257">
    <property type="entry name" value="PROKAR_LIPOPROTEIN"/>
    <property type="match status" value="1"/>
</dbReference>
<evidence type="ECO:0000313" key="2">
    <source>
        <dbReference type="EMBL" id="WFL76596.1"/>
    </source>
</evidence>